<protein>
    <recommendedName>
        <fullName evidence="9">VWFD domain-containing protein</fullName>
    </recommendedName>
</protein>
<evidence type="ECO:0000256" key="2">
    <source>
        <dbReference type="ARBA" id="ARBA00022525"/>
    </source>
</evidence>
<evidence type="ECO:0000256" key="5">
    <source>
        <dbReference type="ARBA" id="ARBA00023008"/>
    </source>
</evidence>
<reference evidence="10 11" key="1">
    <citation type="journal article" date="2022" name="Gigascience">
        <title>A chromosome-level genome assembly and annotation of the desert horned lizard, Phrynosoma platyrhinos, provides insight into chromosomal rearrangements among reptiles.</title>
        <authorList>
            <person name="Koochekian N."/>
            <person name="Ascanio A."/>
            <person name="Farleigh K."/>
            <person name="Card D.C."/>
            <person name="Schield D.R."/>
            <person name="Castoe T.A."/>
            <person name="Jezkova T."/>
        </authorList>
    </citation>
    <scope>NUCLEOTIDE SEQUENCE [LARGE SCALE GENOMIC DNA]</scope>
    <source>
        <strain evidence="10">NK-2021</strain>
    </source>
</reference>
<dbReference type="EMBL" id="JAIPUX010003289">
    <property type="protein sequence ID" value="KAH0620991.1"/>
    <property type="molecule type" value="Genomic_DNA"/>
</dbReference>
<comment type="subcellular location">
    <subcellularLocation>
        <location evidence="1">Secreted</location>
    </subcellularLocation>
</comment>
<keyword evidence="7" id="KW-0325">Glycoprotein</keyword>
<dbReference type="Gene3D" id="2.10.25.10">
    <property type="entry name" value="Laminin"/>
    <property type="match status" value="2"/>
</dbReference>
<dbReference type="PANTHER" id="PTHR11339:SF371">
    <property type="entry name" value="MUCIN-2"/>
    <property type="match status" value="1"/>
</dbReference>
<evidence type="ECO:0000256" key="8">
    <source>
        <dbReference type="SAM" id="SignalP"/>
    </source>
</evidence>
<evidence type="ECO:0000313" key="11">
    <source>
        <dbReference type="Proteomes" id="UP000826234"/>
    </source>
</evidence>
<comment type="caution">
    <text evidence="10">The sequence shown here is derived from an EMBL/GenBank/DDBJ whole genome shotgun (WGS) entry which is preliminary data.</text>
</comment>
<dbReference type="Pfam" id="PF23244">
    <property type="entry name" value="VWF"/>
    <property type="match status" value="1"/>
</dbReference>
<evidence type="ECO:0000256" key="4">
    <source>
        <dbReference type="ARBA" id="ARBA00022737"/>
    </source>
</evidence>
<dbReference type="CDD" id="cd19941">
    <property type="entry name" value="TIL"/>
    <property type="match status" value="2"/>
</dbReference>
<dbReference type="InterPro" id="IPR014853">
    <property type="entry name" value="VWF/SSPO/ZAN-like_Cys-rich_dom"/>
</dbReference>
<dbReference type="InterPro" id="IPR050780">
    <property type="entry name" value="Mucin_vWF_Thrombospondin_sf"/>
</dbReference>
<keyword evidence="6" id="KW-1015">Disulfide bond</keyword>
<dbReference type="SMART" id="SM00215">
    <property type="entry name" value="VWC_out"/>
    <property type="match status" value="2"/>
</dbReference>
<keyword evidence="3 8" id="KW-0732">Signal</keyword>
<evidence type="ECO:0000256" key="6">
    <source>
        <dbReference type="ARBA" id="ARBA00023157"/>
    </source>
</evidence>
<dbReference type="InterPro" id="IPR001007">
    <property type="entry name" value="VWF_dom"/>
</dbReference>
<keyword evidence="5" id="KW-0186">Copper</keyword>
<dbReference type="PROSITE" id="PS51233">
    <property type="entry name" value="VWFD"/>
    <property type="match status" value="2"/>
</dbReference>
<dbReference type="Pfam" id="PF00094">
    <property type="entry name" value="VWD"/>
    <property type="match status" value="4"/>
</dbReference>
<proteinExistence type="predicted"/>
<feature type="domain" description="VWFD" evidence="9">
    <location>
        <begin position="323"/>
        <end position="778"/>
    </location>
</feature>
<feature type="chain" id="PRO_5046811067" description="VWFD domain-containing protein" evidence="8">
    <location>
        <begin position="19"/>
        <end position="1296"/>
    </location>
</feature>
<dbReference type="Pfam" id="PF13330">
    <property type="entry name" value="Mucin2_WxxW"/>
    <property type="match status" value="3"/>
</dbReference>
<keyword evidence="2" id="KW-0964">Secreted</keyword>
<dbReference type="Proteomes" id="UP000826234">
    <property type="component" value="Unassembled WGS sequence"/>
</dbReference>
<evidence type="ECO:0000313" key="10">
    <source>
        <dbReference type="EMBL" id="KAH0620991.1"/>
    </source>
</evidence>
<dbReference type="InterPro" id="IPR002919">
    <property type="entry name" value="TIL_dom"/>
</dbReference>
<dbReference type="PANTHER" id="PTHR11339">
    <property type="entry name" value="EXTRACELLULAR MATRIX GLYCOPROTEIN RELATED"/>
    <property type="match status" value="1"/>
</dbReference>
<evidence type="ECO:0000259" key="9">
    <source>
        <dbReference type="PROSITE" id="PS51233"/>
    </source>
</evidence>
<evidence type="ECO:0000256" key="1">
    <source>
        <dbReference type="ARBA" id="ARBA00004613"/>
    </source>
</evidence>
<evidence type="ECO:0000256" key="7">
    <source>
        <dbReference type="ARBA" id="ARBA00023180"/>
    </source>
</evidence>
<accession>A0ABQ7SUK9</accession>
<organism evidence="10 11">
    <name type="scientific">Phrynosoma platyrhinos</name>
    <name type="common">Desert horned lizard</name>
    <dbReference type="NCBI Taxonomy" id="52577"/>
    <lineage>
        <taxon>Eukaryota</taxon>
        <taxon>Metazoa</taxon>
        <taxon>Chordata</taxon>
        <taxon>Craniata</taxon>
        <taxon>Vertebrata</taxon>
        <taxon>Euteleostomi</taxon>
        <taxon>Lepidosauria</taxon>
        <taxon>Squamata</taxon>
        <taxon>Bifurcata</taxon>
        <taxon>Unidentata</taxon>
        <taxon>Episquamata</taxon>
        <taxon>Toxicofera</taxon>
        <taxon>Iguania</taxon>
        <taxon>Phrynosomatidae</taxon>
        <taxon>Phrynosomatinae</taxon>
        <taxon>Phrynosoma</taxon>
    </lineage>
</organism>
<keyword evidence="11" id="KW-1185">Reference proteome</keyword>
<feature type="domain" description="VWFD" evidence="9">
    <location>
        <begin position="32"/>
        <end position="198"/>
    </location>
</feature>
<feature type="signal peptide" evidence="8">
    <location>
        <begin position="1"/>
        <end position="18"/>
    </location>
</feature>
<dbReference type="SMART" id="SM00216">
    <property type="entry name" value="VWD"/>
    <property type="match status" value="3"/>
</dbReference>
<dbReference type="Pfam" id="PF08742">
    <property type="entry name" value="C8"/>
    <property type="match status" value="3"/>
</dbReference>
<gene>
    <name evidence="10" type="ORF">JD844_021947</name>
</gene>
<evidence type="ECO:0000256" key="3">
    <source>
        <dbReference type="ARBA" id="ARBA00022729"/>
    </source>
</evidence>
<dbReference type="InterPro" id="IPR058753">
    <property type="entry name" value="TIL_OTOGL_Mucin"/>
</dbReference>
<dbReference type="Pfam" id="PF01826">
    <property type="entry name" value="TIL"/>
    <property type="match status" value="2"/>
</dbReference>
<dbReference type="Pfam" id="PF25962">
    <property type="entry name" value="TIL_OTOGL_Mucin"/>
    <property type="match status" value="1"/>
</dbReference>
<keyword evidence="4" id="KW-0677">Repeat</keyword>
<sequence>MGLRLTSLLILWLAVCYANQVKQGRNPNHSQYVCSTWGNNHFKTFDGDFYQFPGVCEYNFVSDCRESYKEFSVHIQRELNDQGHPGIQYVLITVKDIAIYLTQTLVVVNGQIWETEGLTYNPITFGNLQKIHNPKAECEDPDETKTVQLCRKHRDECVKLLTSKAFEDCQSRLNLEQYIQACMQDRCACQKTEDSFCLCSTISEFSRQCSHAGGKPQNWRTPQLCPKSCPGNMVYLESGSPCMDTCSHLDISRLCEEHYVDGCFCPEGTVYDDITGKGCVPTRKCHCKSQGNVFSPGQNITNECESCVCKSGRWVCQDLPCPSTCALEGGAHITTFDGKKYTFHGDCYYVLTKSSKNDSHVLLAELGPCSSIDKQTCLKTVALLIDHKQNVVVFKSDGTVLLNEMEIHLPHVAGLCGNFNGIESDDFKTSGGLVEATGTSFANTWKAQASCTDKVDSWENPCTLSVENENYAEHWCSLLKSTESAFARCHSVIDPTDYYKRCKYDTCNCNSHEECLCAALSSYARACAAKGVMLWGWRDNICNNEVSSCPATQVFRYNMNTCQQTCRSLSEGDKQCMQGFTPVDGCGCPDNTYLNEKDNCVPISKCPCYYNGKYVQAGEAVMKQEARCTCQKGSWRCTTNVCYGTCIIYGSGHYITFDGKNYDFDGNCEYVAAQNTELKLEDKEIENINLNASGKMTPWFSQRVGLYIVIEIGNGIMLVWDQKTTIFIKLAPHYKGKVCGLCGNFDDKAGNDFTTRSMVQENSPLTFGNSWKRDSTCPDVETVIQPCEEKPHRKAWAEKECSLIKSSVFVDPEPYYEACVHDACACDTGGDCECFCTAVAAYAQECTKADACVNWRTPEICPIYCDFYNPSPEVCEWHYEPCGRDLLTCELPNNIGNITVPPVEGCYPRCPPEFPFYDHGTSTCVAEDLCSCYYEGVYYRPGQLIPNYESRELCQECLYYNHYIWNTDEPGGGDYETYDAIRNKEKTSICSAPLAIEDIRCRAKNAPDQSLAELGQKVECNVTYGLICRNEDQDKTLWNLCYNYEISVYCCSPDSICVDYCEWSQWIDVSYPKYGSEYGDYETYDNIRAHNISICERPENISCRAVKFPASCVPSELCEWSQWIDVSYPKAGSEYGDYETYENIRAHNISICERPENISCRAVEFPGYSWKDLGQIVECDVTTGLTCNNKDQSHHYTNYHSYYYANYHSYHYVNITYYYANNHFYYYYSSNYLHFTNRNTNYHSYYYFNYHSYYYLHLTYNYINYYFYNNIYNNHFYYYQNTIYFHPNYFSNYNFR</sequence>
<dbReference type="SUPFAM" id="SSF57567">
    <property type="entry name" value="Serine protease inhibitors"/>
    <property type="match status" value="2"/>
</dbReference>
<dbReference type="InterPro" id="IPR025155">
    <property type="entry name" value="WxxW_domain"/>
</dbReference>
<dbReference type="InterPro" id="IPR001846">
    <property type="entry name" value="VWF_type-D"/>
</dbReference>
<name>A0ABQ7SUK9_PHRPL</name>
<dbReference type="SMART" id="SM00832">
    <property type="entry name" value="C8"/>
    <property type="match status" value="3"/>
</dbReference>
<dbReference type="InterPro" id="IPR036084">
    <property type="entry name" value="Ser_inhib-like_sf"/>
</dbReference>